<name>A0A1I0N8Q6_9EURY</name>
<evidence type="ECO:0000313" key="2">
    <source>
        <dbReference type="EMBL" id="SEV97226.1"/>
    </source>
</evidence>
<evidence type="ECO:0008006" key="4">
    <source>
        <dbReference type="Google" id="ProtNLM"/>
    </source>
</evidence>
<dbReference type="Pfam" id="PF23928">
    <property type="entry name" value="DUF7266"/>
    <property type="match status" value="1"/>
</dbReference>
<organism evidence="2 3">
    <name type="scientific">Natrinema salifodinae</name>
    <dbReference type="NCBI Taxonomy" id="1202768"/>
    <lineage>
        <taxon>Archaea</taxon>
        <taxon>Methanobacteriati</taxon>
        <taxon>Methanobacteriota</taxon>
        <taxon>Stenosarchaea group</taxon>
        <taxon>Halobacteria</taxon>
        <taxon>Halobacteriales</taxon>
        <taxon>Natrialbaceae</taxon>
        <taxon>Natrinema</taxon>
    </lineage>
</organism>
<gene>
    <name evidence="2" type="ORF">SAMN05216285_1428</name>
</gene>
<evidence type="ECO:0000256" key="1">
    <source>
        <dbReference type="SAM" id="Phobius"/>
    </source>
</evidence>
<evidence type="ECO:0000313" key="3">
    <source>
        <dbReference type="Proteomes" id="UP000183275"/>
    </source>
</evidence>
<reference evidence="3" key="1">
    <citation type="submission" date="2016-10" db="EMBL/GenBank/DDBJ databases">
        <authorList>
            <person name="Varghese N."/>
        </authorList>
    </citation>
    <scope>NUCLEOTIDE SEQUENCE [LARGE SCALE GENOMIC DNA]</scope>
    <source>
        <strain evidence="3">CGMCC 1.12284</strain>
    </source>
</reference>
<accession>A0A1I0N8Q6</accession>
<dbReference type="STRING" id="1202768.SAMN05216285_1428"/>
<dbReference type="Proteomes" id="UP000183275">
    <property type="component" value="Unassembled WGS sequence"/>
</dbReference>
<proteinExistence type="predicted"/>
<dbReference type="InterPro" id="IPR055690">
    <property type="entry name" value="DUF7266"/>
</dbReference>
<keyword evidence="3" id="KW-1185">Reference proteome</keyword>
<dbReference type="OrthoDB" id="156776at2157"/>
<sequence>MSPIGRHDQRDRAVSISITHVLTIGITTILIAMVLTSAGTMVDTETDRSAESSLETVGERLADEIGNVDQIATGTTDDVTVVAEHPQTVASTRYTVELTEDCGPLIADSTACLKLTAHDADAIAYVPVKTDAGIDESSASGGTIEISYDGAVDEISITEGRR</sequence>
<protein>
    <recommendedName>
        <fullName evidence="4">Flagellin N-terminal-like domain-containing protein</fullName>
    </recommendedName>
</protein>
<keyword evidence="1" id="KW-0472">Membrane</keyword>
<dbReference type="AlphaFoldDB" id="A0A1I0N8Q6"/>
<dbReference type="eggNOG" id="arCOG03926">
    <property type="taxonomic scope" value="Archaea"/>
</dbReference>
<dbReference type="EMBL" id="FOIS01000002">
    <property type="protein sequence ID" value="SEV97226.1"/>
    <property type="molecule type" value="Genomic_DNA"/>
</dbReference>
<keyword evidence="1" id="KW-1133">Transmembrane helix</keyword>
<feature type="transmembrane region" description="Helical" evidence="1">
    <location>
        <begin position="21"/>
        <end position="42"/>
    </location>
</feature>
<keyword evidence="1" id="KW-0812">Transmembrane</keyword>